<dbReference type="eggNOG" id="ENOG50339WX">
    <property type="taxonomic scope" value="Bacteria"/>
</dbReference>
<organism evidence="2 3">
    <name type="scientific">Brevibacterium casei S18</name>
    <dbReference type="NCBI Taxonomy" id="1229781"/>
    <lineage>
        <taxon>Bacteria</taxon>
        <taxon>Bacillati</taxon>
        <taxon>Actinomycetota</taxon>
        <taxon>Actinomycetes</taxon>
        <taxon>Micrococcales</taxon>
        <taxon>Brevibacteriaceae</taxon>
        <taxon>Brevibacterium</taxon>
    </lineage>
</organism>
<proteinExistence type="predicted"/>
<gene>
    <name evidence="2" type="ORF">C272_09414</name>
</gene>
<dbReference type="EMBL" id="AMSP01000007">
    <property type="protein sequence ID" value="EKU46918.1"/>
    <property type="molecule type" value="Genomic_DNA"/>
</dbReference>
<dbReference type="Proteomes" id="UP000009879">
    <property type="component" value="Unassembled WGS sequence"/>
</dbReference>
<sequence length="296" mass="33237">MSRPRFCRITASKHSEHRRSSSEHAREERPRAFVTRVVEDEVGRALLENAAAVEHHHSVGYLPRELHLVGDEEHRDVRGLGDVAQHCEDVADELGVEGRGDLVEEEDLRAHRQRPGDRHPLLLTAGEPGRVLVGLLAQPDAVEQRPGICDRLVLRLPQHVDRGFDDVLEHGHVGEEVELLEDHADARRHLPGRLLRQLDALAVPLLEGQRHAVDVDVSARELLERHDEPKDRRLARTARSDEGDPLTGSDGEVEVLEHRRLPEPLLDVPELDRRRGVVVRGRGVLSRWQGAAPIVG</sequence>
<feature type="compositionally biased region" description="Basic and acidic residues" evidence="1">
    <location>
        <begin position="18"/>
        <end position="30"/>
    </location>
</feature>
<reference evidence="2 3" key="1">
    <citation type="submission" date="2012-09" db="EMBL/GenBank/DDBJ databases">
        <title>Genome Sequence of Brevibacterium casei S18.</title>
        <authorList>
            <person name="Sharma R."/>
            <person name="Singh A."/>
            <person name="Jangir P.K."/>
        </authorList>
    </citation>
    <scope>NUCLEOTIDE SEQUENCE [LARGE SCALE GENOMIC DNA]</scope>
    <source>
        <strain evidence="2 3">S18</strain>
    </source>
</reference>
<accession>K9AHZ4</accession>
<feature type="region of interest" description="Disordered" evidence="1">
    <location>
        <begin position="228"/>
        <end position="252"/>
    </location>
</feature>
<dbReference type="AntiFam" id="ANF00142">
    <property type="entry name" value="Shadow ORF (opposite yadG)"/>
</dbReference>
<comment type="caution">
    <text evidence="2">The sequence shown here is derived from an EMBL/GenBank/DDBJ whole genome shotgun (WGS) entry which is preliminary data.</text>
</comment>
<keyword evidence="3" id="KW-1185">Reference proteome</keyword>
<protein>
    <submittedName>
        <fullName evidence="2">6-pyruvoyl-tetrahydropterin synthase</fullName>
    </submittedName>
</protein>
<evidence type="ECO:0000313" key="2">
    <source>
        <dbReference type="EMBL" id="EKU46918.1"/>
    </source>
</evidence>
<name>K9AHZ4_9MICO</name>
<feature type="region of interest" description="Disordered" evidence="1">
    <location>
        <begin position="1"/>
        <end position="30"/>
    </location>
</feature>
<feature type="compositionally biased region" description="Basic and acidic residues" evidence="1">
    <location>
        <begin position="228"/>
        <end position="242"/>
    </location>
</feature>
<dbReference type="AntiFam" id="ANF00095">
    <property type="entry name" value="Shadow ORF (opposite ABC transporters)"/>
</dbReference>
<evidence type="ECO:0000256" key="1">
    <source>
        <dbReference type="SAM" id="MobiDB-lite"/>
    </source>
</evidence>
<dbReference type="AlphaFoldDB" id="K9AHZ4"/>
<evidence type="ECO:0000313" key="3">
    <source>
        <dbReference type="Proteomes" id="UP000009879"/>
    </source>
</evidence>